<dbReference type="Proteomes" id="UP001454036">
    <property type="component" value="Unassembled WGS sequence"/>
</dbReference>
<dbReference type="AlphaFoldDB" id="A0AAV3RL17"/>
<accession>A0AAV3RL17</accession>
<organism evidence="1 2">
    <name type="scientific">Lithospermum erythrorhizon</name>
    <name type="common">Purple gromwell</name>
    <name type="synonym">Lithospermum officinale var. erythrorhizon</name>
    <dbReference type="NCBI Taxonomy" id="34254"/>
    <lineage>
        <taxon>Eukaryota</taxon>
        <taxon>Viridiplantae</taxon>
        <taxon>Streptophyta</taxon>
        <taxon>Embryophyta</taxon>
        <taxon>Tracheophyta</taxon>
        <taxon>Spermatophyta</taxon>
        <taxon>Magnoliopsida</taxon>
        <taxon>eudicotyledons</taxon>
        <taxon>Gunneridae</taxon>
        <taxon>Pentapetalae</taxon>
        <taxon>asterids</taxon>
        <taxon>lamiids</taxon>
        <taxon>Boraginales</taxon>
        <taxon>Boraginaceae</taxon>
        <taxon>Boraginoideae</taxon>
        <taxon>Lithospermeae</taxon>
        <taxon>Lithospermum</taxon>
    </lineage>
</organism>
<protein>
    <submittedName>
        <fullName evidence="1">Uncharacterized protein</fullName>
    </submittedName>
</protein>
<gene>
    <name evidence="1" type="ORF">LIER_28915</name>
</gene>
<keyword evidence="2" id="KW-1185">Reference proteome</keyword>
<evidence type="ECO:0000313" key="1">
    <source>
        <dbReference type="EMBL" id="GAA0175813.1"/>
    </source>
</evidence>
<dbReference type="EMBL" id="BAABME010009790">
    <property type="protein sequence ID" value="GAA0175813.1"/>
    <property type="molecule type" value="Genomic_DNA"/>
</dbReference>
<sequence>MMGSRRWMRTGEELFDMVSYLDPDVFGSYKQIEHKIDGYGQTHMDKENHILGTSILA</sequence>
<reference evidence="1 2" key="1">
    <citation type="submission" date="2024-01" db="EMBL/GenBank/DDBJ databases">
        <title>The complete chloroplast genome sequence of Lithospermum erythrorhizon: insights into the phylogenetic relationship among Boraginaceae species and the maternal lineages of purple gromwells.</title>
        <authorList>
            <person name="Okada T."/>
            <person name="Watanabe K."/>
        </authorList>
    </citation>
    <scope>NUCLEOTIDE SEQUENCE [LARGE SCALE GENOMIC DNA]</scope>
</reference>
<evidence type="ECO:0000313" key="2">
    <source>
        <dbReference type="Proteomes" id="UP001454036"/>
    </source>
</evidence>
<proteinExistence type="predicted"/>
<name>A0AAV3RL17_LITER</name>
<comment type="caution">
    <text evidence="1">The sequence shown here is derived from an EMBL/GenBank/DDBJ whole genome shotgun (WGS) entry which is preliminary data.</text>
</comment>